<evidence type="ECO:0000256" key="1">
    <source>
        <dbReference type="SAM" id="Phobius"/>
    </source>
</evidence>
<dbReference type="AlphaFoldDB" id="I9NAT9"/>
<dbReference type="EMBL" id="JH719381">
    <property type="protein sequence ID" value="EJB03817.1"/>
    <property type="molecule type" value="Genomic_DNA"/>
</dbReference>
<dbReference type="RefSeq" id="WP_003588001.1">
    <property type="nucleotide sequence ID" value="NZ_JH719381.1"/>
</dbReference>
<dbReference type="OrthoDB" id="9977856at2"/>
<gene>
    <name evidence="2" type="ORF">Rleg9DRAFT_2657</name>
</gene>
<evidence type="ECO:0000313" key="2">
    <source>
        <dbReference type="EMBL" id="EJB03817.1"/>
    </source>
</evidence>
<proteinExistence type="predicted"/>
<evidence type="ECO:0000313" key="3">
    <source>
        <dbReference type="Proteomes" id="UP000005092"/>
    </source>
</evidence>
<protein>
    <recommendedName>
        <fullName evidence="4">Transmembrane protein</fullName>
    </recommendedName>
</protein>
<feature type="transmembrane region" description="Helical" evidence="1">
    <location>
        <begin position="54"/>
        <end position="80"/>
    </location>
</feature>
<dbReference type="Proteomes" id="UP000005092">
    <property type="component" value="Unassembled WGS sequence"/>
</dbReference>
<organism evidence="2 3">
    <name type="scientific">Rhizobium leguminosarum bv. trifolii WSM597</name>
    <dbReference type="NCBI Taxonomy" id="754764"/>
    <lineage>
        <taxon>Bacteria</taxon>
        <taxon>Pseudomonadati</taxon>
        <taxon>Pseudomonadota</taxon>
        <taxon>Alphaproteobacteria</taxon>
        <taxon>Hyphomicrobiales</taxon>
        <taxon>Rhizobiaceae</taxon>
        <taxon>Rhizobium/Agrobacterium group</taxon>
        <taxon>Rhizobium</taxon>
    </lineage>
</organism>
<reference evidence="2 3" key="1">
    <citation type="submission" date="2012-02" db="EMBL/GenBank/DDBJ databases">
        <title>Improved High-Quality Draft Sequence of Rhizobium leguminosarum bv. trifolii WSM597.</title>
        <authorList>
            <consortium name="US DOE Joint Genome Institute"/>
            <person name="Lucas S."/>
            <person name="Han J."/>
            <person name="Lapidus A."/>
            <person name="Cheng J.-F."/>
            <person name="Goodwin L."/>
            <person name="Pitluck S."/>
            <person name="Peters L."/>
            <person name="Ovchinnikova G."/>
            <person name="Held B."/>
            <person name="Detter J.C."/>
            <person name="Han C."/>
            <person name="Tapia R."/>
            <person name="Land M."/>
            <person name="Hauser L."/>
            <person name="Kyrpides N."/>
            <person name="Ivanova N."/>
            <person name="Pagani I."/>
            <person name="Brau L."/>
            <person name="Yates R."/>
            <person name="O'Hara G."/>
            <person name="Rui T."/>
            <person name="Howieson J."/>
            <person name="Reeve W."/>
            <person name="Woyke T."/>
        </authorList>
    </citation>
    <scope>NUCLEOTIDE SEQUENCE [LARGE SCALE GENOMIC DNA]</scope>
    <source>
        <strain evidence="2 3">WSM597</strain>
    </source>
</reference>
<evidence type="ECO:0008006" key="4">
    <source>
        <dbReference type="Google" id="ProtNLM"/>
    </source>
</evidence>
<dbReference type="HOGENOM" id="CLU_2525226_0_0_5"/>
<name>I9NAT9_RHILT</name>
<keyword evidence="1" id="KW-0472">Membrane</keyword>
<keyword evidence="1" id="KW-0812">Transmembrane</keyword>
<accession>I9NAT9</accession>
<keyword evidence="1" id="KW-1133">Transmembrane helix</keyword>
<sequence>MATLTGTSKQMEDQARELTDSELAEYAYMNDSPQSLKARGEIARRAKRDSDRMLCWAKIAGVFSIIAVVLAVLTAIIPWMTSRP</sequence>